<name>F0T748_METLA</name>
<sequence>MDEHIIEALGKAKIKVKNGKVVEVGEPKIDYCPIFDKYRGIKKLTPETIKENIEFRIEDFGMCTEDRTMRMHDFLSFGVSETLTTILKEGEIDAVVSVCEGCGTVILTEPELVQGTGGRVSGLVSTCPIEKLMEEVGQDNVLDPANASIDQIAGTMKAIEMGFKKIAVTIVSADDAIRLREIEAENKDVNIFIFVAHVTEMSEENAITIFNHADVVTGCASKYIRNIGKEKEYFVAGDSIPIFGVTDTGKRFMELRIEKIGGMKDKKDPKIPKPLI</sequence>
<dbReference type="RefSeq" id="WP_013646033.1">
    <property type="nucleotide sequence ID" value="NC_015216.1"/>
</dbReference>
<accession>F0T748</accession>
<dbReference type="InterPro" id="IPR009181">
    <property type="entry name" value="Methan_mark_8"/>
</dbReference>
<dbReference type="KEGG" id="mel:Metbo_2469"/>
<dbReference type="GeneID" id="10278941"/>
<dbReference type="eggNOG" id="arCOG04893">
    <property type="taxonomic scope" value="Archaea"/>
</dbReference>
<evidence type="ECO:0000313" key="2">
    <source>
        <dbReference type="Proteomes" id="UP000007490"/>
    </source>
</evidence>
<dbReference type="NCBIfam" id="TIGR03275">
    <property type="entry name" value="methan_mark_8"/>
    <property type="match status" value="1"/>
</dbReference>
<keyword evidence="2" id="KW-1185">Reference proteome</keyword>
<dbReference type="HOGENOM" id="CLU_982163_0_0_2"/>
<reference evidence="1 2" key="2">
    <citation type="journal article" date="2014" name="Int. J. Syst. Evol. Microbiol.">
        <title>Methanobacterium paludis sp. nov. and a novel strain of Methanobacterium lacus isolated from northern peatlands.</title>
        <authorList>
            <person name="Cadillo-Quiroz H."/>
            <person name="Brauer S.L."/>
            <person name="Goodson N."/>
            <person name="Yavitt J.B."/>
            <person name="Zinder S.H."/>
        </authorList>
    </citation>
    <scope>NUCLEOTIDE SEQUENCE [LARGE SCALE GENOMIC DNA]</scope>
    <source>
        <strain evidence="1 2">AL-21</strain>
    </source>
</reference>
<dbReference type="PIRSF" id="PIRSF004929">
    <property type="entry name" value="UCP004929"/>
    <property type="match status" value="1"/>
</dbReference>
<proteinExistence type="predicted"/>
<dbReference type="Pfam" id="PF09872">
    <property type="entry name" value="DUF2099"/>
    <property type="match status" value="1"/>
</dbReference>
<dbReference type="EMBL" id="CP002551">
    <property type="protein sequence ID" value="ADZ10682.1"/>
    <property type="molecule type" value="Genomic_DNA"/>
</dbReference>
<gene>
    <name evidence="1" type="ordered locus">Metbo_2469</name>
</gene>
<dbReference type="Proteomes" id="UP000007490">
    <property type="component" value="Chromosome"/>
</dbReference>
<reference evidence="2" key="1">
    <citation type="submission" date="2011-02" db="EMBL/GenBank/DDBJ databases">
        <title>Complete sequence of Methanobacterium sp. AL-21.</title>
        <authorList>
            <consortium name="US DOE Joint Genome Institute"/>
            <person name="Lucas S."/>
            <person name="Copeland A."/>
            <person name="Lapidus A."/>
            <person name="Cheng J.-F."/>
            <person name="Goodwin L."/>
            <person name="Pitluck S."/>
            <person name="Chertkov O."/>
            <person name="Detter J.C."/>
            <person name="Han C."/>
            <person name="Tapia R."/>
            <person name="Land M."/>
            <person name="Hauser L."/>
            <person name="Kyrpides N."/>
            <person name="Ivanova N."/>
            <person name="Mikhailova N."/>
            <person name="Pagani I."/>
            <person name="Cadillo-Quiroz H."/>
            <person name="Imachi H."/>
            <person name="Zinder S."/>
            <person name="Liu W."/>
            <person name="Woyke T."/>
        </authorList>
    </citation>
    <scope>NUCLEOTIDE SEQUENCE [LARGE SCALE GENOMIC DNA]</scope>
    <source>
        <strain evidence="2">AL-21</strain>
    </source>
</reference>
<protein>
    <submittedName>
        <fullName evidence="1">Methanogenesis marker protein 8</fullName>
    </submittedName>
</protein>
<dbReference type="AlphaFoldDB" id="F0T748"/>
<organism evidence="1 2">
    <name type="scientific">Methanobacterium lacus (strain AL-21)</name>
    <dbReference type="NCBI Taxonomy" id="877455"/>
    <lineage>
        <taxon>Archaea</taxon>
        <taxon>Methanobacteriati</taxon>
        <taxon>Methanobacteriota</taxon>
        <taxon>Methanomada group</taxon>
        <taxon>Methanobacteria</taxon>
        <taxon>Methanobacteriales</taxon>
        <taxon>Methanobacteriaceae</taxon>
        <taxon>Methanobacterium</taxon>
    </lineage>
</organism>
<dbReference type="STRING" id="877455.Metbo_2469"/>
<dbReference type="OrthoDB" id="358516at2157"/>
<evidence type="ECO:0000313" key="1">
    <source>
        <dbReference type="EMBL" id="ADZ10682.1"/>
    </source>
</evidence>